<evidence type="ECO:0000313" key="2">
    <source>
        <dbReference type="EMBL" id="VAW73963.1"/>
    </source>
</evidence>
<evidence type="ECO:0000259" key="1">
    <source>
        <dbReference type="PROSITE" id="PS51112"/>
    </source>
</evidence>
<dbReference type="InterPro" id="IPR027623">
    <property type="entry name" value="AmmeMemoSam_A"/>
</dbReference>
<protein>
    <submittedName>
        <fullName evidence="2">COG2078: Uncharacterized ACR</fullName>
    </submittedName>
</protein>
<proteinExistence type="predicted"/>
<dbReference type="InterPro" id="IPR036071">
    <property type="entry name" value="AMMECR1_dom_sf"/>
</dbReference>
<sequence>MYFTEAQQQRLLDTAHRSIVQGLERGEPLLMQTEAETDPLAKPGACFVTLRHDDQLRGCIGSLEACRPLIEDAAENAYAAAFRDPRFQPLKPSELPRLHLSLSVLSLAEAMTFASQADLLQQLRPGIDGLILQAGAQRGTFLPAVWESLPRPVDFLDKLKLKASLPANYWSDDIQVWRYTTDSFS</sequence>
<reference evidence="2" key="1">
    <citation type="submission" date="2018-06" db="EMBL/GenBank/DDBJ databases">
        <authorList>
            <person name="Zhirakovskaya E."/>
        </authorList>
    </citation>
    <scope>NUCLEOTIDE SEQUENCE</scope>
</reference>
<dbReference type="SUPFAM" id="SSF143447">
    <property type="entry name" value="AMMECR1-like"/>
    <property type="match status" value="1"/>
</dbReference>
<dbReference type="Gene3D" id="3.30.700.20">
    <property type="entry name" value="Hypothetical protein ph0010, domain 1"/>
    <property type="match status" value="1"/>
</dbReference>
<dbReference type="PANTHER" id="PTHR13016">
    <property type="entry name" value="AMMECR1 HOMOLOG"/>
    <property type="match status" value="1"/>
</dbReference>
<feature type="domain" description="AMMECR1" evidence="1">
    <location>
        <begin position="6"/>
        <end position="185"/>
    </location>
</feature>
<dbReference type="NCBIfam" id="TIGR04335">
    <property type="entry name" value="AmmeMemoSam_A"/>
    <property type="match status" value="1"/>
</dbReference>
<dbReference type="NCBIfam" id="TIGR00296">
    <property type="entry name" value="TIGR00296 family protein"/>
    <property type="match status" value="1"/>
</dbReference>
<dbReference type="Pfam" id="PF01871">
    <property type="entry name" value="AMMECR1"/>
    <property type="match status" value="1"/>
</dbReference>
<dbReference type="EMBL" id="UOFK01000048">
    <property type="protein sequence ID" value="VAW73963.1"/>
    <property type="molecule type" value="Genomic_DNA"/>
</dbReference>
<gene>
    <name evidence="2" type="ORF">MNBD_GAMMA13-1266</name>
</gene>
<name>A0A3B0YCC6_9ZZZZ</name>
<dbReference type="PANTHER" id="PTHR13016:SF0">
    <property type="entry name" value="AMME SYNDROME CANDIDATE GENE 1 PROTEIN"/>
    <property type="match status" value="1"/>
</dbReference>
<dbReference type="AlphaFoldDB" id="A0A3B0YCC6"/>
<dbReference type="Gene3D" id="3.30.1490.150">
    <property type="entry name" value="Hypothetical protein ph0010, domain 2"/>
    <property type="match status" value="1"/>
</dbReference>
<dbReference type="InterPro" id="IPR002733">
    <property type="entry name" value="AMMECR1_domain"/>
</dbReference>
<accession>A0A3B0YCC6</accession>
<dbReference type="InterPro" id="IPR023473">
    <property type="entry name" value="AMMECR1"/>
</dbReference>
<dbReference type="InterPro" id="IPR027485">
    <property type="entry name" value="AMMECR1_N"/>
</dbReference>
<dbReference type="PROSITE" id="PS51112">
    <property type="entry name" value="AMMECR1"/>
    <property type="match status" value="1"/>
</dbReference>
<organism evidence="2">
    <name type="scientific">hydrothermal vent metagenome</name>
    <dbReference type="NCBI Taxonomy" id="652676"/>
    <lineage>
        <taxon>unclassified sequences</taxon>
        <taxon>metagenomes</taxon>
        <taxon>ecological metagenomes</taxon>
    </lineage>
</organism>